<dbReference type="STRING" id="1207063.P24_07464"/>
<dbReference type="eggNOG" id="COG0354">
    <property type="taxonomic scope" value="Bacteria"/>
</dbReference>
<dbReference type="AlphaFoldDB" id="K2K0Y5"/>
<dbReference type="NCBIfam" id="TIGR03317">
    <property type="entry name" value="ygfZ_signature"/>
    <property type="match status" value="1"/>
</dbReference>
<evidence type="ECO:0000313" key="4">
    <source>
        <dbReference type="Proteomes" id="UP000006746"/>
    </source>
</evidence>
<evidence type="ECO:0000313" key="3">
    <source>
        <dbReference type="EMBL" id="EKE76464.1"/>
    </source>
</evidence>
<reference evidence="3 4" key="1">
    <citation type="journal article" date="2012" name="J. Bacteriol.">
        <title>Genome Sequence of Oceanibaculum indicum Type Strain P24.</title>
        <authorList>
            <person name="Lai Q."/>
            <person name="Shao Z."/>
        </authorList>
    </citation>
    <scope>NUCLEOTIDE SEQUENCE [LARGE SCALE GENOMIC DNA]</scope>
    <source>
        <strain evidence="3 4">P24</strain>
    </source>
</reference>
<keyword evidence="1" id="KW-0809">Transit peptide</keyword>
<comment type="caution">
    <text evidence="3">The sequence shown here is derived from an EMBL/GenBank/DDBJ whole genome shotgun (WGS) entry which is preliminary data.</text>
</comment>
<organism evidence="3 4">
    <name type="scientific">Oceanibaculum indicum P24</name>
    <dbReference type="NCBI Taxonomy" id="1207063"/>
    <lineage>
        <taxon>Bacteria</taxon>
        <taxon>Pseudomonadati</taxon>
        <taxon>Pseudomonadota</taxon>
        <taxon>Alphaproteobacteria</taxon>
        <taxon>Rhodospirillales</taxon>
        <taxon>Oceanibaculaceae</taxon>
        <taxon>Oceanibaculum</taxon>
    </lineage>
</organism>
<name>K2K0Y5_9PROT</name>
<dbReference type="PANTHER" id="PTHR22602">
    <property type="entry name" value="TRANSFERASE CAF17, MITOCHONDRIAL-RELATED"/>
    <property type="match status" value="1"/>
</dbReference>
<dbReference type="Gene3D" id="3.30.1360.120">
    <property type="entry name" value="Probable tRNA modification gtpase trme, domain 1"/>
    <property type="match status" value="1"/>
</dbReference>
<evidence type="ECO:0000256" key="1">
    <source>
        <dbReference type="ARBA" id="ARBA00022946"/>
    </source>
</evidence>
<dbReference type="Pfam" id="PF25455">
    <property type="entry name" value="Beta-barrel_CAF17_C"/>
    <property type="match status" value="1"/>
</dbReference>
<dbReference type="RefSeq" id="WP_008944102.1">
    <property type="nucleotide sequence ID" value="NZ_AMRL01000007.1"/>
</dbReference>
<dbReference type="SUPFAM" id="SSF103025">
    <property type="entry name" value="Folate-binding domain"/>
    <property type="match status" value="1"/>
</dbReference>
<evidence type="ECO:0000259" key="2">
    <source>
        <dbReference type="Pfam" id="PF25455"/>
    </source>
</evidence>
<feature type="domain" description="CAF17 C-terminal" evidence="2">
    <location>
        <begin position="221"/>
        <end position="292"/>
    </location>
</feature>
<dbReference type="GO" id="GO:0032259">
    <property type="term" value="P:methylation"/>
    <property type="evidence" value="ECO:0007669"/>
    <property type="project" value="UniProtKB-KW"/>
</dbReference>
<dbReference type="InterPro" id="IPR017703">
    <property type="entry name" value="YgfZ/GCV_T_CS"/>
</dbReference>
<gene>
    <name evidence="3" type="ORF">P24_07464</name>
</gene>
<keyword evidence="3" id="KW-0808">Transferase</keyword>
<dbReference type="GO" id="GO:0008168">
    <property type="term" value="F:methyltransferase activity"/>
    <property type="evidence" value="ECO:0007669"/>
    <property type="project" value="UniProtKB-KW"/>
</dbReference>
<protein>
    <submittedName>
        <fullName evidence="3">Putative aminomethyltransferase</fullName>
    </submittedName>
</protein>
<dbReference type="PIRSF" id="PIRSF006487">
    <property type="entry name" value="GcvT"/>
    <property type="match status" value="1"/>
</dbReference>
<dbReference type="Proteomes" id="UP000006746">
    <property type="component" value="Unassembled WGS sequence"/>
</dbReference>
<dbReference type="InterPro" id="IPR027266">
    <property type="entry name" value="TrmE/GcvT-like"/>
</dbReference>
<dbReference type="PATRIC" id="fig|1207063.3.peg.1510"/>
<dbReference type="InterPro" id="IPR045179">
    <property type="entry name" value="YgfZ/GcvT"/>
</dbReference>
<dbReference type="PANTHER" id="PTHR22602:SF0">
    <property type="entry name" value="TRANSFERASE CAF17, MITOCHONDRIAL-RELATED"/>
    <property type="match status" value="1"/>
</dbReference>
<accession>K2K0Y5</accession>
<dbReference type="EMBL" id="AMRL01000007">
    <property type="protein sequence ID" value="EKE76464.1"/>
    <property type="molecule type" value="Genomic_DNA"/>
</dbReference>
<dbReference type="InterPro" id="IPR057460">
    <property type="entry name" value="CAF17_C"/>
</dbReference>
<dbReference type="GO" id="GO:0016226">
    <property type="term" value="P:iron-sulfur cluster assembly"/>
    <property type="evidence" value="ECO:0007669"/>
    <property type="project" value="TreeGrafter"/>
</dbReference>
<proteinExistence type="predicted"/>
<keyword evidence="3" id="KW-0489">Methyltransferase</keyword>
<keyword evidence="4" id="KW-1185">Reference proteome</keyword>
<sequence length="300" mass="32107">MTELSYILPPRRLLKVSGEDRLSFLQGLVSNDVAKVTPDRALWSALLTAQGKFLHDFFIAEQDGTYLLDGEADRLDDLKRRLSLYRLRAKATIEVVEDRQVVIAWGENAISALGLPDEAGAAATFGGGVAFADPRLAGAGARLYLPDVAALEAAGFAAGDPAAYDRLRISLGLPDGSRDMQVDKAILLENGFDELHGVDWKKGCYVGQELTARTKYRGLIKKRLLPVGIAGPLPDAGAIIEADGKEAGEMRSAVDGPDFAVGLALLRLEALESGARLTVGDTVLTPLTPDWVVLPEKKSA</sequence>